<gene>
    <name evidence="10" type="ORF">SPARVUS_LOCUS3683918</name>
</gene>
<evidence type="ECO:0000313" key="10">
    <source>
        <dbReference type="EMBL" id="CAI9551105.1"/>
    </source>
</evidence>
<evidence type="ECO:0000256" key="1">
    <source>
        <dbReference type="ARBA" id="ARBA00004141"/>
    </source>
</evidence>
<keyword evidence="4" id="KW-0297">G-protein coupled receptor</keyword>
<feature type="transmembrane region" description="Helical" evidence="8">
    <location>
        <begin position="147"/>
        <end position="172"/>
    </location>
</feature>
<dbReference type="Gene3D" id="1.20.1070.10">
    <property type="entry name" value="Rhodopsin 7-helix transmembrane proteins"/>
    <property type="match status" value="1"/>
</dbReference>
<feature type="domain" description="G-protein coupled receptors family 1 profile" evidence="9">
    <location>
        <begin position="1"/>
        <end position="211"/>
    </location>
</feature>
<evidence type="ECO:0000256" key="7">
    <source>
        <dbReference type="ARBA" id="ARBA00023224"/>
    </source>
</evidence>
<evidence type="ECO:0000256" key="2">
    <source>
        <dbReference type="ARBA" id="ARBA00022692"/>
    </source>
</evidence>
<dbReference type="PROSITE" id="PS50262">
    <property type="entry name" value="G_PROTEIN_RECEP_F1_2"/>
    <property type="match status" value="1"/>
</dbReference>
<reference evidence="10" key="1">
    <citation type="submission" date="2023-05" db="EMBL/GenBank/DDBJ databases">
        <authorList>
            <person name="Stuckert A."/>
        </authorList>
    </citation>
    <scope>NUCLEOTIDE SEQUENCE</scope>
</reference>
<accession>A0ABN9BTQ3</accession>
<organism evidence="10 11">
    <name type="scientific">Staurois parvus</name>
    <dbReference type="NCBI Taxonomy" id="386267"/>
    <lineage>
        <taxon>Eukaryota</taxon>
        <taxon>Metazoa</taxon>
        <taxon>Chordata</taxon>
        <taxon>Craniata</taxon>
        <taxon>Vertebrata</taxon>
        <taxon>Euteleostomi</taxon>
        <taxon>Amphibia</taxon>
        <taxon>Batrachia</taxon>
        <taxon>Anura</taxon>
        <taxon>Neobatrachia</taxon>
        <taxon>Ranoidea</taxon>
        <taxon>Ranidae</taxon>
        <taxon>Staurois</taxon>
    </lineage>
</organism>
<feature type="transmembrane region" description="Helical" evidence="8">
    <location>
        <begin position="225"/>
        <end position="246"/>
    </location>
</feature>
<dbReference type="EMBL" id="CATNWA010005949">
    <property type="protein sequence ID" value="CAI9551105.1"/>
    <property type="molecule type" value="Genomic_DNA"/>
</dbReference>
<dbReference type="InterPro" id="IPR017452">
    <property type="entry name" value="GPCR_Rhodpsn_7TM"/>
</dbReference>
<name>A0ABN9BTQ3_9NEOB</name>
<feature type="transmembrane region" description="Helical" evidence="8">
    <location>
        <begin position="96"/>
        <end position="118"/>
    </location>
</feature>
<dbReference type="Pfam" id="PF00001">
    <property type="entry name" value="7tm_1"/>
    <property type="match status" value="1"/>
</dbReference>
<keyword evidence="3 8" id="KW-1133">Transmembrane helix</keyword>
<evidence type="ECO:0000256" key="6">
    <source>
        <dbReference type="ARBA" id="ARBA00023170"/>
    </source>
</evidence>
<dbReference type="SUPFAM" id="SSF81321">
    <property type="entry name" value="Family A G protein-coupled receptor-like"/>
    <property type="match status" value="1"/>
</dbReference>
<evidence type="ECO:0000256" key="8">
    <source>
        <dbReference type="SAM" id="Phobius"/>
    </source>
</evidence>
<keyword evidence="2 8" id="KW-0812">Transmembrane</keyword>
<keyword evidence="5 8" id="KW-0472">Membrane</keyword>
<feature type="transmembrane region" description="Helical" evidence="8">
    <location>
        <begin position="192"/>
        <end position="213"/>
    </location>
</feature>
<evidence type="ECO:0000256" key="4">
    <source>
        <dbReference type="ARBA" id="ARBA00023040"/>
    </source>
</evidence>
<keyword evidence="6" id="KW-0675">Receptor</keyword>
<proteinExistence type="predicted"/>
<comment type="subcellular location">
    <subcellularLocation>
        <location evidence="1">Membrane</location>
        <topology evidence="1">Multi-pass membrane protein</topology>
    </subcellularLocation>
</comment>
<feature type="transmembrane region" description="Helical" evidence="8">
    <location>
        <begin position="12"/>
        <end position="33"/>
    </location>
</feature>
<dbReference type="InterPro" id="IPR000276">
    <property type="entry name" value="GPCR_Rhodpsn"/>
</dbReference>
<dbReference type="Proteomes" id="UP001162483">
    <property type="component" value="Unassembled WGS sequence"/>
</dbReference>
<dbReference type="PRINTS" id="PR01157">
    <property type="entry name" value="P2YPURNOCPTR"/>
</dbReference>
<keyword evidence="11" id="KW-1185">Reference proteome</keyword>
<dbReference type="InterPro" id="IPR047160">
    <property type="entry name" value="GP183-like"/>
</dbReference>
<evidence type="ECO:0000259" key="9">
    <source>
        <dbReference type="PROSITE" id="PS50262"/>
    </source>
</evidence>
<keyword evidence="7" id="KW-0807">Transducer</keyword>
<sequence>MTILLHRTNTRSLTTTAVINLLVVHGIFLLTVPFRITYYVKRKWSFGFPFCKIISVSIHIHIYLAFIFYVAMLIIRYISYFKQKDKIEFYRKLHSVVASAAVWIIIILVMFPLVYLQYGNGEDNKFTEKCFHFHKAINKPYVRGLNYFVVVVIVGIVCLLLAVQIFIIVKIVKKLKKSALDHQEFWAQLKSLFFILVMVICFFPYHMFRFYYIQYKEECYYYNEIFLGITALSCVDLLSFAGQTYFQKVLKHMTCTLRCTY</sequence>
<evidence type="ECO:0000256" key="5">
    <source>
        <dbReference type="ARBA" id="ARBA00023136"/>
    </source>
</evidence>
<comment type="caution">
    <text evidence="10">The sequence shown here is derived from an EMBL/GenBank/DDBJ whole genome shotgun (WGS) entry which is preliminary data.</text>
</comment>
<dbReference type="PANTHER" id="PTHR24237:SF35">
    <property type="entry name" value="G-PROTEIN COUPLED RECEPTOR 141-RELATED"/>
    <property type="match status" value="1"/>
</dbReference>
<feature type="transmembrane region" description="Helical" evidence="8">
    <location>
        <begin position="53"/>
        <end position="75"/>
    </location>
</feature>
<evidence type="ECO:0000256" key="3">
    <source>
        <dbReference type="ARBA" id="ARBA00022989"/>
    </source>
</evidence>
<dbReference type="PANTHER" id="PTHR24237">
    <property type="entry name" value="G-PROTEIN COUPLED RECEPTOR"/>
    <property type="match status" value="1"/>
</dbReference>
<protein>
    <recommendedName>
        <fullName evidence="9">G-protein coupled receptors family 1 profile domain-containing protein</fullName>
    </recommendedName>
</protein>
<evidence type="ECO:0000313" key="11">
    <source>
        <dbReference type="Proteomes" id="UP001162483"/>
    </source>
</evidence>